<keyword evidence="1" id="KW-0808">Transferase</keyword>
<organism evidence="2 3">
    <name type="scientific">Cajanus cajan</name>
    <name type="common">Pigeon pea</name>
    <name type="synonym">Cajanus indicus</name>
    <dbReference type="NCBI Taxonomy" id="3821"/>
    <lineage>
        <taxon>Eukaryota</taxon>
        <taxon>Viridiplantae</taxon>
        <taxon>Streptophyta</taxon>
        <taxon>Embryophyta</taxon>
        <taxon>Tracheophyta</taxon>
        <taxon>Spermatophyta</taxon>
        <taxon>Magnoliopsida</taxon>
        <taxon>eudicotyledons</taxon>
        <taxon>Gunneridae</taxon>
        <taxon>Pentapetalae</taxon>
        <taxon>rosids</taxon>
        <taxon>fabids</taxon>
        <taxon>Fabales</taxon>
        <taxon>Fabaceae</taxon>
        <taxon>Papilionoideae</taxon>
        <taxon>50 kb inversion clade</taxon>
        <taxon>NPAAA clade</taxon>
        <taxon>indigoferoid/millettioid clade</taxon>
        <taxon>Phaseoleae</taxon>
        <taxon>Cajanus</taxon>
    </lineage>
</organism>
<keyword evidence="1" id="KW-0489">Methyltransferase</keyword>
<dbReference type="STRING" id="3821.A0A151RTQ0"/>
<dbReference type="PANTHER" id="PTHR12315:SF0">
    <property type="entry name" value="7SK SNRNA METHYLPHOSPHATE CAPPING ENZYME"/>
    <property type="match status" value="1"/>
</dbReference>
<dbReference type="EC" id="2.1.1.-" evidence="1"/>
<dbReference type="Proteomes" id="UP000075243">
    <property type="component" value="Unassembled WGS sequence"/>
</dbReference>
<proteinExistence type="inferred from homology"/>
<sequence>MLFQIGQDVDEDPRLKVLRKEWFEGKEYLDIGCNNGIITIQIGIFLPISLTMSLLEFRICYSFFCFRVWCFNLAFKWDLSLFEFRMHIGISEKLFQRSILFQTKLICQM</sequence>
<evidence type="ECO:0000256" key="1">
    <source>
        <dbReference type="RuleBase" id="RU367087"/>
    </source>
</evidence>
<gene>
    <name evidence="2" type="ORF">KK1_032486</name>
</gene>
<dbReference type="GO" id="GO:0032259">
    <property type="term" value="P:methylation"/>
    <property type="evidence" value="ECO:0007669"/>
    <property type="project" value="UniProtKB-KW"/>
</dbReference>
<dbReference type="Gramene" id="C.cajan_31800.t">
    <property type="protein sequence ID" value="C.cajan_31800.t.cds1"/>
    <property type="gene ID" value="C.cajan_31800"/>
</dbReference>
<dbReference type="GO" id="GO:0017069">
    <property type="term" value="F:snRNA binding"/>
    <property type="evidence" value="ECO:0007669"/>
    <property type="project" value="TreeGrafter"/>
</dbReference>
<dbReference type="PANTHER" id="PTHR12315">
    <property type="entry name" value="BICOID-INTERACTING PROTEIN RELATED"/>
    <property type="match status" value="1"/>
</dbReference>
<keyword evidence="1" id="KW-0949">S-adenosyl-L-methionine</keyword>
<dbReference type="GO" id="GO:0040031">
    <property type="term" value="P:snRNA modification"/>
    <property type="evidence" value="ECO:0007669"/>
    <property type="project" value="TreeGrafter"/>
</dbReference>
<accession>A0A151RTQ0</accession>
<name>A0A151RTQ0_CAJCA</name>
<dbReference type="GO" id="GO:0008173">
    <property type="term" value="F:RNA methyltransferase activity"/>
    <property type="evidence" value="ECO:0007669"/>
    <property type="project" value="UniProtKB-UniRule"/>
</dbReference>
<dbReference type="InterPro" id="IPR029063">
    <property type="entry name" value="SAM-dependent_MTases_sf"/>
</dbReference>
<dbReference type="GO" id="GO:0008171">
    <property type="term" value="F:O-methyltransferase activity"/>
    <property type="evidence" value="ECO:0007669"/>
    <property type="project" value="UniProtKB-UniRule"/>
</dbReference>
<protein>
    <recommendedName>
        <fullName evidence="1">RNA methyltransferase</fullName>
        <ecNumber evidence="1">2.1.1.-</ecNumber>
    </recommendedName>
</protein>
<keyword evidence="3" id="KW-1185">Reference proteome</keyword>
<dbReference type="AlphaFoldDB" id="A0A151RTQ0"/>
<dbReference type="EMBL" id="KQ483574">
    <property type="protein sequence ID" value="KYP45926.1"/>
    <property type="molecule type" value="Genomic_DNA"/>
</dbReference>
<evidence type="ECO:0000313" key="3">
    <source>
        <dbReference type="Proteomes" id="UP000075243"/>
    </source>
</evidence>
<comment type="similarity">
    <text evidence="1">Belongs to the methyltransferase superfamily.</text>
</comment>
<dbReference type="InterPro" id="IPR039772">
    <property type="entry name" value="Bin3-like"/>
</dbReference>
<dbReference type="Gene3D" id="3.40.50.150">
    <property type="entry name" value="Vaccinia Virus protein VP39"/>
    <property type="match status" value="1"/>
</dbReference>
<reference evidence="2" key="1">
    <citation type="journal article" date="2012" name="Nat. Biotechnol.">
        <title>Draft genome sequence of pigeonpea (Cajanus cajan), an orphan legume crop of resource-poor farmers.</title>
        <authorList>
            <person name="Varshney R.K."/>
            <person name="Chen W."/>
            <person name="Li Y."/>
            <person name="Bharti A.K."/>
            <person name="Saxena R.K."/>
            <person name="Schlueter J.A."/>
            <person name="Donoghue M.T."/>
            <person name="Azam S."/>
            <person name="Fan G."/>
            <person name="Whaley A.M."/>
            <person name="Farmer A.D."/>
            <person name="Sheridan J."/>
            <person name="Iwata A."/>
            <person name="Tuteja R."/>
            <person name="Penmetsa R.V."/>
            <person name="Wu W."/>
            <person name="Upadhyaya H.D."/>
            <person name="Yang S.P."/>
            <person name="Shah T."/>
            <person name="Saxena K.B."/>
            <person name="Michael T."/>
            <person name="McCombie W.R."/>
            <person name="Yang B."/>
            <person name="Zhang G."/>
            <person name="Yang H."/>
            <person name="Wang J."/>
            <person name="Spillane C."/>
            <person name="Cook D.R."/>
            <person name="May G.D."/>
            <person name="Xu X."/>
            <person name="Jackson S.A."/>
        </authorList>
    </citation>
    <scope>NUCLEOTIDE SEQUENCE [LARGE SCALE GENOMIC DNA]</scope>
</reference>
<evidence type="ECO:0000313" key="2">
    <source>
        <dbReference type="EMBL" id="KYP45926.1"/>
    </source>
</evidence>